<organism evidence="2 3">
    <name type="scientific">Dryococelus australis</name>
    <dbReference type="NCBI Taxonomy" id="614101"/>
    <lineage>
        <taxon>Eukaryota</taxon>
        <taxon>Metazoa</taxon>
        <taxon>Ecdysozoa</taxon>
        <taxon>Arthropoda</taxon>
        <taxon>Hexapoda</taxon>
        <taxon>Insecta</taxon>
        <taxon>Pterygota</taxon>
        <taxon>Neoptera</taxon>
        <taxon>Polyneoptera</taxon>
        <taxon>Phasmatodea</taxon>
        <taxon>Verophasmatodea</taxon>
        <taxon>Anareolatae</taxon>
        <taxon>Phasmatidae</taxon>
        <taxon>Eurycanthinae</taxon>
        <taxon>Dryococelus</taxon>
    </lineage>
</organism>
<protein>
    <submittedName>
        <fullName evidence="2">Uncharacterized protein</fullName>
    </submittedName>
</protein>
<dbReference type="Gene3D" id="3.30.420.10">
    <property type="entry name" value="Ribonuclease H-like superfamily/Ribonuclease H"/>
    <property type="match status" value="1"/>
</dbReference>
<dbReference type="Proteomes" id="UP001159363">
    <property type="component" value="Chromosome 4"/>
</dbReference>
<comment type="caution">
    <text evidence="2">The sequence shown here is derived from an EMBL/GenBank/DDBJ whole genome shotgun (WGS) entry which is preliminary data.</text>
</comment>
<proteinExistence type="predicted"/>
<gene>
    <name evidence="2" type="ORF">PR048_014987</name>
</gene>
<evidence type="ECO:0000256" key="1">
    <source>
        <dbReference type="SAM" id="MobiDB-lite"/>
    </source>
</evidence>
<evidence type="ECO:0000313" key="3">
    <source>
        <dbReference type="Proteomes" id="UP001159363"/>
    </source>
</evidence>
<sequence length="648" mass="73235">MEKVRWRSLRKPFDKLHRPVQFPHAKIRERPRRESNPVCFIGRQSPDLNPIEHLWDELDRRVRARQVWPKSITQLMEWLQEEWRRIPVDVLQTLVESMPDWVAAVIAARVCLRYGSLVNIELRRNEQEDGYRAESERVSTDTISRSNMSGEFIPQRSSFSPRVISFHALATRARHRKLAAAPEAQSRATIERLPRIDRAFVILLAIGCSRNIIEAIVLSGPAVGQLAHIPRIPMIPTDLLIRFKRLQFPVKRLDCSPPTKANRVQGPAGSLRIFASGNRAGRCRWLTDLLGDLPFHSALTFRRSSILTSFHSHRLSRPRWRTPYTYEEGNHARRRASWQRGIGQPGPAIGAMTTSLSVHIAKTITKKRLGKTDIDNLLLIGTGLTRLMLVHHSGAGSGAVVSLPLPPPEYQVEYLKIKKKRRELPERANCANTHWFLQDSEDTVVTCGRKDYMKPTRPNTNPRILFGEGQPGCSLDAAEVMQEGKEDYASLGARYAKIEKRKASKATSLQTASIAAVKGATDGRDYGTRCVTDAHSAAPRRNRRPTSPSPLHGTMRSRPPDSYPFWESRECRQRRDLLALQISSRLLEFPISLATTQECSGETGWSLSPPRLITRSLMKAALPSVCERNEVWTTTGDFGTKTSEVFAS</sequence>
<name>A0ABQ9HFX2_9NEOP</name>
<dbReference type="InterPro" id="IPR036397">
    <property type="entry name" value="RNaseH_sf"/>
</dbReference>
<feature type="region of interest" description="Disordered" evidence="1">
    <location>
        <begin position="532"/>
        <end position="562"/>
    </location>
</feature>
<reference evidence="2 3" key="1">
    <citation type="submission" date="2023-02" db="EMBL/GenBank/DDBJ databases">
        <title>LHISI_Scaffold_Assembly.</title>
        <authorList>
            <person name="Stuart O.P."/>
            <person name="Cleave R."/>
            <person name="Magrath M.J.L."/>
            <person name="Mikheyev A.S."/>
        </authorList>
    </citation>
    <scope>NUCLEOTIDE SEQUENCE [LARGE SCALE GENOMIC DNA]</scope>
    <source>
        <strain evidence="2">Daus_M_001</strain>
        <tissue evidence="2">Leg muscle</tissue>
    </source>
</reference>
<accession>A0ABQ9HFX2</accession>
<keyword evidence="3" id="KW-1185">Reference proteome</keyword>
<dbReference type="EMBL" id="JARBHB010000005">
    <property type="protein sequence ID" value="KAJ8883147.1"/>
    <property type="molecule type" value="Genomic_DNA"/>
</dbReference>
<evidence type="ECO:0000313" key="2">
    <source>
        <dbReference type="EMBL" id="KAJ8883147.1"/>
    </source>
</evidence>